<dbReference type="Proteomes" id="UP001223390">
    <property type="component" value="Unassembled WGS sequence"/>
</dbReference>
<dbReference type="EMBL" id="JASITI010000069">
    <property type="protein sequence ID" value="MDK9500688.1"/>
    <property type="molecule type" value="Genomic_DNA"/>
</dbReference>
<accession>A0ABT7H4A9</accession>
<evidence type="ECO:0000313" key="1">
    <source>
        <dbReference type="EMBL" id="MDK9500688.1"/>
    </source>
</evidence>
<proteinExistence type="predicted"/>
<reference evidence="1 2" key="1">
    <citation type="submission" date="2023-05" db="EMBL/GenBank/DDBJ databases">
        <title>Sequencing and Assembly of Streptomyces sp. NP73.</title>
        <authorList>
            <person name="Konwar A.N."/>
            <person name="Saikia K."/>
            <person name="Thakur D."/>
        </authorList>
    </citation>
    <scope>NUCLEOTIDE SEQUENCE [LARGE SCALE GENOMIC DNA]</scope>
    <source>
        <strain evidence="1 2">NP73</strain>
    </source>
</reference>
<keyword evidence="2" id="KW-1185">Reference proteome</keyword>
<gene>
    <name evidence="1" type="ORF">QEZ40_006520</name>
</gene>
<evidence type="ECO:0000313" key="2">
    <source>
        <dbReference type="Proteomes" id="UP001223390"/>
    </source>
</evidence>
<protein>
    <submittedName>
        <fullName evidence="1">ImmA/IrrE family metallo-endopeptidase</fullName>
    </submittedName>
</protein>
<sequence>MPYRDLGLRKRCETILGHLDLTTPFSLTGLCAHMADRRGRPIRLHPLPREAAESGVCGLWVGTDTVDYVFYEAHTTPLHREHIVLHELGHILFGHHSLEGEETDGRAPVVRGRTDYTTRQEQEAEMLASMIRIRTSPAGHPRRGAAPRGALARLESAMGYARGHRDGS</sequence>
<comment type="caution">
    <text evidence="1">The sequence shown here is derived from an EMBL/GenBank/DDBJ whole genome shotgun (WGS) entry which is preliminary data.</text>
</comment>
<organism evidence="1 2">
    <name type="scientific">Streptomyces katrae</name>
    <dbReference type="NCBI Taxonomy" id="68223"/>
    <lineage>
        <taxon>Bacteria</taxon>
        <taxon>Bacillati</taxon>
        <taxon>Actinomycetota</taxon>
        <taxon>Actinomycetes</taxon>
        <taxon>Kitasatosporales</taxon>
        <taxon>Streptomycetaceae</taxon>
        <taxon>Streptomyces</taxon>
    </lineage>
</organism>
<dbReference type="RefSeq" id="WP_285346245.1">
    <property type="nucleotide sequence ID" value="NZ_JASITI010000069.1"/>
</dbReference>
<name>A0ABT7H4A9_9ACTN</name>